<evidence type="ECO:0000256" key="1">
    <source>
        <dbReference type="ARBA" id="ARBA00004370"/>
    </source>
</evidence>
<organism evidence="13 14">
    <name type="scientific">Lactuca saligna</name>
    <name type="common">Willowleaf lettuce</name>
    <dbReference type="NCBI Taxonomy" id="75948"/>
    <lineage>
        <taxon>Eukaryota</taxon>
        <taxon>Viridiplantae</taxon>
        <taxon>Streptophyta</taxon>
        <taxon>Embryophyta</taxon>
        <taxon>Tracheophyta</taxon>
        <taxon>Spermatophyta</taxon>
        <taxon>Magnoliopsida</taxon>
        <taxon>eudicotyledons</taxon>
        <taxon>Gunneridae</taxon>
        <taxon>Pentapetalae</taxon>
        <taxon>asterids</taxon>
        <taxon>campanulids</taxon>
        <taxon>Asterales</taxon>
        <taxon>Asteraceae</taxon>
        <taxon>Cichorioideae</taxon>
        <taxon>Cichorieae</taxon>
        <taxon>Lactucinae</taxon>
        <taxon>Lactuca</taxon>
    </lineage>
</organism>
<keyword evidence="7 10" id="KW-0472">Membrane</keyword>
<keyword evidence="5" id="KW-0862">Zinc</keyword>
<dbReference type="PANTHER" id="PTHR46539">
    <property type="entry name" value="E3 UBIQUITIN-PROTEIN LIGASE ATL42"/>
    <property type="match status" value="1"/>
</dbReference>
<dbReference type="InterPro" id="IPR001841">
    <property type="entry name" value="Znf_RING"/>
</dbReference>
<dbReference type="AlphaFoldDB" id="A0AA35YHF7"/>
<dbReference type="SUPFAM" id="SSF57850">
    <property type="entry name" value="RING/U-box"/>
    <property type="match status" value="1"/>
</dbReference>
<evidence type="ECO:0000256" key="3">
    <source>
        <dbReference type="ARBA" id="ARBA00022723"/>
    </source>
</evidence>
<evidence type="ECO:0000313" key="14">
    <source>
        <dbReference type="Proteomes" id="UP001177003"/>
    </source>
</evidence>
<accession>A0AA35YHF7</accession>
<dbReference type="SMART" id="SM00184">
    <property type="entry name" value="RING"/>
    <property type="match status" value="1"/>
</dbReference>
<dbReference type="GO" id="GO:0008270">
    <property type="term" value="F:zinc ion binding"/>
    <property type="evidence" value="ECO:0007669"/>
    <property type="project" value="UniProtKB-KW"/>
</dbReference>
<keyword evidence="14" id="KW-1185">Reference proteome</keyword>
<feature type="domain" description="RING-type" evidence="11">
    <location>
        <begin position="68"/>
        <end position="110"/>
    </location>
</feature>
<name>A0AA35YHF7_LACSI</name>
<dbReference type="Proteomes" id="UP001177003">
    <property type="component" value="Chromosome 2"/>
</dbReference>
<sequence length="119" mass="13245">MPPENYTLAYLIVISFIVIYYCCACRTRDSNDASSLPPSSTPPPLDATSMITIHHRTPTETNEESLECTICLEVIKEGEKVKVLLSCCHCYHCECIDKWLIANSSCPMCRTSVPVDSPV</sequence>
<gene>
    <name evidence="13" type="ORF">LSALG_LOCUS14105</name>
    <name evidence="12" type="ORF">LSALG_LOCUS2109</name>
</gene>
<evidence type="ECO:0000313" key="12">
    <source>
        <dbReference type="EMBL" id="CAI9261319.1"/>
    </source>
</evidence>
<comment type="similarity">
    <text evidence="8">Belongs to the RING-type zinc finger family. ATL subfamily.</text>
</comment>
<evidence type="ECO:0000256" key="9">
    <source>
        <dbReference type="PROSITE-ProRule" id="PRU00175"/>
    </source>
</evidence>
<dbReference type="Proteomes" id="UP001177003">
    <property type="component" value="Chromosome 0"/>
</dbReference>
<feature type="transmembrane region" description="Helical" evidence="10">
    <location>
        <begin position="6"/>
        <end position="23"/>
    </location>
</feature>
<evidence type="ECO:0000256" key="8">
    <source>
        <dbReference type="ARBA" id="ARBA00024209"/>
    </source>
</evidence>
<evidence type="ECO:0000256" key="5">
    <source>
        <dbReference type="ARBA" id="ARBA00022833"/>
    </source>
</evidence>
<dbReference type="Gene3D" id="3.30.40.10">
    <property type="entry name" value="Zinc/RING finger domain, C3HC4 (zinc finger)"/>
    <property type="match status" value="1"/>
</dbReference>
<keyword evidence="4 9" id="KW-0863">Zinc-finger</keyword>
<reference evidence="13" key="1">
    <citation type="submission" date="2023-04" db="EMBL/GenBank/DDBJ databases">
        <authorList>
            <person name="Vijverberg K."/>
            <person name="Xiong W."/>
            <person name="Schranz E."/>
        </authorList>
    </citation>
    <scope>NUCLEOTIDE SEQUENCE</scope>
</reference>
<evidence type="ECO:0000256" key="2">
    <source>
        <dbReference type="ARBA" id="ARBA00022692"/>
    </source>
</evidence>
<protein>
    <recommendedName>
        <fullName evidence="11">RING-type domain-containing protein</fullName>
    </recommendedName>
</protein>
<evidence type="ECO:0000313" key="13">
    <source>
        <dbReference type="EMBL" id="CAI9273990.1"/>
    </source>
</evidence>
<evidence type="ECO:0000256" key="4">
    <source>
        <dbReference type="ARBA" id="ARBA00022771"/>
    </source>
</evidence>
<dbReference type="Pfam" id="PF13639">
    <property type="entry name" value="zf-RING_2"/>
    <property type="match status" value="1"/>
</dbReference>
<evidence type="ECO:0000256" key="10">
    <source>
        <dbReference type="SAM" id="Phobius"/>
    </source>
</evidence>
<dbReference type="PANTHER" id="PTHR46539:SF9">
    <property type="entry name" value="RING-H2 FINGER PROTEIN ATL56"/>
    <property type="match status" value="1"/>
</dbReference>
<dbReference type="GO" id="GO:0016020">
    <property type="term" value="C:membrane"/>
    <property type="evidence" value="ECO:0007669"/>
    <property type="project" value="UniProtKB-SubCell"/>
</dbReference>
<dbReference type="PROSITE" id="PS50089">
    <property type="entry name" value="ZF_RING_2"/>
    <property type="match status" value="1"/>
</dbReference>
<dbReference type="EMBL" id="OX465078">
    <property type="protein sequence ID" value="CAI9273990.1"/>
    <property type="molecule type" value="Genomic_DNA"/>
</dbReference>
<keyword evidence="6 10" id="KW-1133">Transmembrane helix</keyword>
<keyword evidence="2 10" id="KW-0812">Transmembrane</keyword>
<dbReference type="EMBL" id="OX465086">
    <property type="protein sequence ID" value="CAI9261319.1"/>
    <property type="molecule type" value="Genomic_DNA"/>
</dbReference>
<comment type="subcellular location">
    <subcellularLocation>
        <location evidence="1">Membrane</location>
    </subcellularLocation>
</comment>
<keyword evidence="3" id="KW-0479">Metal-binding</keyword>
<evidence type="ECO:0000256" key="6">
    <source>
        <dbReference type="ARBA" id="ARBA00022989"/>
    </source>
</evidence>
<dbReference type="InterPro" id="IPR013083">
    <property type="entry name" value="Znf_RING/FYVE/PHD"/>
</dbReference>
<evidence type="ECO:0000259" key="11">
    <source>
        <dbReference type="PROSITE" id="PS50089"/>
    </source>
</evidence>
<evidence type="ECO:0000256" key="7">
    <source>
        <dbReference type="ARBA" id="ARBA00023136"/>
    </source>
</evidence>
<proteinExistence type="inferred from homology"/>